<organism evidence="4 5">
    <name type="scientific">Sphingomonas daechungensis</name>
    <dbReference type="NCBI Taxonomy" id="1176646"/>
    <lineage>
        <taxon>Bacteria</taxon>
        <taxon>Pseudomonadati</taxon>
        <taxon>Pseudomonadota</taxon>
        <taxon>Alphaproteobacteria</taxon>
        <taxon>Sphingomonadales</taxon>
        <taxon>Sphingomonadaceae</taxon>
        <taxon>Sphingomonas</taxon>
    </lineage>
</organism>
<dbReference type="InterPro" id="IPR050201">
    <property type="entry name" value="Bacterial_glucokinase"/>
</dbReference>
<evidence type="ECO:0000256" key="3">
    <source>
        <dbReference type="RuleBase" id="RU004046"/>
    </source>
</evidence>
<dbReference type="Pfam" id="PF02685">
    <property type="entry name" value="Glucokinase"/>
    <property type="match status" value="1"/>
</dbReference>
<evidence type="ECO:0000256" key="2">
    <source>
        <dbReference type="ARBA" id="ARBA00022777"/>
    </source>
</evidence>
<comment type="similarity">
    <text evidence="3">Belongs to the bacterial glucokinase family.</text>
</comment>
<dbReference type="Proteomes" id="UP000516134">
    <property type="component" value="Chromosome"/>
</dbReference>
<evidence type="ECO:0000313" key="4">
    <source>
        <dbReference type="EMBL" id="QNP43638.1"/>
    </source>
</evidence>
<dbReference type="InterPro" id="IPR043129">
    <property type="entry name" value="ATPase_NBD"/>
</dbReference>
<keyword evidence="1" id="KW-0808">Transferase</keyword>
<dbReference type="Gene3D" id="3.30.420.40">
    <property type="match status" value="1"/>
</dbReference>
<name>A0ABX6T7J4_9SPHN</name>
<keyword evidence="2" id="KW-0418">Kinase</keyword>
<keyword evidence="5" id="KW-1185">Reference proteome</keyword>
<protein>
    <submittedName>
        <fullName evidence="4">Glucokinase</fullName>
    </submittedName>
</protein>
<gene>
    <name evidence="4" type="ORF">H9L15_02695</name>
</gene>
<sequence>MLDRHASGVRAWLLIEASREGILRFATALPSARPRIADIHEIRVDGVPTFTDALQQYEREKRLQLSGMQCAMAIAGAANGEAISLVRSRWTISRAGLAAYFGTSPIILNDVAARAWATRSGTGIIEPIRGVDRLSFDKPGRYGMIMVEEGVGAAIVDVARDGSVRVLETEAGHMDFAASNEREERLAKAVRGANGVVSWEMLLMFDRMDPIWASACPDLLEPERPRVLATLLCRFAVNLMHSFGRGTGSWSRGVAQRECFGRTVACTSNQRSPHAATSAGWCRIRRSGVSTSTRPS</sequence>
<dbReference type="Gene3D" id="3.40.367.20">
    <property type="match status" value="1"/>
</dbReference>
<dbReference type="SUPFAM" id="SSF53067">
    <property type="entry name" value="Actin-like ATPase domain"/>
    <property type="match status" value="1"/>
</dbReference>
<dbReference type="InterPro" id="IPR003836">
    <property type="entry name" value="Glucokinase"/>
</dbReference>
<dbReference type="PANTHER" id="PTHR47690">
    <property type="entry name" value="GLUCOKINASE"/>
    <property type="match status" value="1"/>
</dbReference>
<reference evidence="4 5" key="1">
    <citation type="submission" date="2020-08" db="EMBL/GenBank/DDBJ databases">
        <title>Genome sequence of Sphingomonas daechungensis KACC 18115T.</title>
        <authorList>
            <person name="Hyun D.-W."/>
            <person name="Bae J.-W."/>
        </authorList>
    </citation>
    <scope>NUCLEOTIDE SEQUENCE [LARGE SCALE GENOMIC DNA]</scope>
    <source>
        <strain evidence="4 5">KACC 18115</strain>
    </source>
</reference>
<evidence type="ECO:0000313" key="5">
    <source>
        <dbReference type="Proteomes" id="UP000516134"/>
    </source>
</evidence>
<evidence type="ECO:0000256" key="1">
    <source>
        <dbReference type="ARBA" id="ARBA00022679"/>
    </source>
</evidence>
<dbReference type="EMBL" id="CP060780">
    <property type="protein sequence ID" value="QNP43638.1"/>
    <property type="molecule type" value="Genomic_DNA"/>
</dbReference>
<dbReference type="RefSeq" id="WP_187715063.1">
    <property type="nucleotide sequence ID" value="NZ_CP060780.1"/>
</dbReference>
<proteinExistence type="inferred from homology"/>
<dbReference type="PANTHER" id="PTHR47690:SF1">
    <property type="entry name" value="GLUCOKINASE"/>
    <property type="match status" value="1"/>
</dbReference>
<accession>A0ABX6T7J4</accession>